<dbReference type="InterPro" id="IPR035897">
    <property type="entry name" value="Toll_tir_struct_dom_sf"/>
</dbReference>
<keyword evidence="2" id="KW-1185">Reference proteome</keyword>
<dbReference type="AlphaFoldDB" id="A0AAV2Q0J4"/>
<feature type="non-terminal residue" evidence="1">
    <location>
        <position position="1"/>
    </location>
</feature>
<protein>
    <submittedName>
        <fullName evidence="1">Uncharacterized protein</fullName>
    </submittedName>
</protein>
<dbReference type="EMBL" id="CAXKWB010002677">
    <property type="protein sequence ID" value="CAL4067419.1"/>
    <property type="molecule type" value="Genomic_DNA"/>
</dbReference>
<organism evidence="1 2">
    <name type="scientific">Meganyctiphanes norvegica</name>
    <name type="common">Northern krill</name>
    <name type="synonym">Thysanopoda norvegica</name>
    <dbReference type="NCBI Taxonomy" id="48144"/>
    <lineage>
        <taxon>Eukaryota</taxon>
        <taxon>Metazoa</taxon>
        <taxon>Ecdysozoa</taxon>
        <taxon>Arthropoda</taxon>
        <taxon>Crustacea</taxon>
        <taxon>Multicrustacea</taxon>
        <taxon>Malacostraca</taxon>
        <taxon>Eumalacostraca</taxon>
        <taxon>Eucarida</taxon>
        <taxon>Euphausiacea</taxon>
        <taxon>Euphausiidae</taxon>
        <taxon>Meganyctiphanes</taxon>
    </lineage>
</organism>
<feature type="non-terminal residue" evidence="1">
    <location>
        <position position="99"/>
    </location>
</feature>
<reference evidence="1 2" key="1">
    <citation type="submission" date="2024-05" db="EMBL/GenBank/DDBJ databases">
        <authorList>
            <person name="Wallberg A."/>
        </authorList>
    </citation>
    <scope>NUCLEOTIDE SEQUENCE [LARGE SCALE GENOMIC DNA]</scope>
</reference>
<dbReference type="SUPFAM" id="SSF52200">
    <property type="entry name" value="Toll/Interleukin receptor TIR domain"/>
    <property type="match status" value="1"/>
</dbReference>
<dbReference type="Gene3D" id="3.40.50.10140">
    <property type="entry name" value="Toll/interleukin-1 receptor homology (TIR) domain"/>
    <property type="match status" value="1"/>
</dbReference>
<sequence>RCFDLRNIQYKCALQEILMKNHQKVIVIILGNISNNQLDPDLRLCFKSNTVIHSSDELFWHKFRLAMPEPTLTKQVVHTYCTISERTPSSANKYSVTPS</sequence>
<accession>A0AAV2Q0J4</accession>
<proteinExistence type="predicted"/>
<gene>
    <name evidence="1" type="ORF">MNOR_LOCUS6473</name>
</gene>
<dbReference type="Proteomes" id="UP001497623">
    <property type="component" value="Unassembled WGS sequence"/>
</dbReference>
<comment type="caution">
    <text evidence="1">The sequence shown here is derived from an EMBL/GenBank/DDBJ whole genome shotgun (WGS) entry which is preliminary data.</text>
</comment>
<evidence type="ECO:0000313" key="2">
    <source>
        <dbReference type="Proteomes" id="UP001497623"/>
    </source>
</evidence>
<name>A0AAV2Q0J4_MEGNR</name>
<evidence type="ECO:0000313" key="1">
    <source>
        <dbReference type="EMBL" id="CAL4067419.1"/>
    </source>
</evidence>